<keyword evidence="8" id="KW-1185">Reference proteome</keyword>
<evidence type="ECO:0000256" key="5">
    <source>
        <dbReference type="ARBA" id="ARBA00023004"/>
    </source>
</evidence>
<keyword evidence="3" id="KW-0223">Dioxygenase</keyword>
<comment type="similarity">
    <text evidence="1">Belongs to the TfdA dioxygenase family.</text>
</comment>
<name>A0A3E2HMZ4_SCYLI</name>
<dbReference type="OMA" id="WHADMAY"/>
<dbReference type="InterPro" id="IPR003819">
    <property type="entry name" value="TauD/TfdA-like"/>
</dbReference>
<dbReference type="PANTHER" id="PTHR43779">
    <property type="entry name" value="DIOXYGENASE RV0097-RELATED"/>
    <property type="match status" value="1"/>
</dbReference>
<feature type="non-terminal residue" evidence="7">
    <location>
        <position position="343"/>
    </location>
</feature>
<dbReference type="InterPro" id="IPR042098">
    <property type="entry name" value="TauD-like_sf"/>
</dbReference>
<evidence type="ECO:0000256" key="4">
    <source>
        <dbReference type="ARBA" id="ARBA00023002"/>
    </source>
</evidence>
<dbReference type="GO" id="GO:0046872">
    <property type="term" value="F:metal ion binding"/>
    <property type="evidence" value="ECO:0007669"/>
    <property type="project" value="UniProtKB-KW"/>
</dbReference>
<dbReference type="Proteomes" id="UP000258309">
    <property type="component" value="Unassembled WGS sequence"/>
</dbReference>
<comment type="caution">
    <text evidence="7">The sequence shown here is derived from an EMBL/GenBank/DDBJ whole genome shotgun (WGS) entry which is preliminary data.</text>
</comment>
<reference evidence="7 8" key="1">
    <citation type="submission" date="2018-05" db="EMBL/GenBank/DDBJ databases">
        <title>Draft genome sequence of Scytalidium lignicola DSM 105466, a ubiquitous saprotrophic fungus.</title>
        <authorList>
            <person name="Buettner E."/>
            <person name="Gebauer A.M."/>
            <person name="Hofrichter M."/>
            <person name="Liers C."/>
            <person name="Kellner H."/>
        </authorList>
    </citation>
    <scope>NUCLEOTIDE SEQUENCE [LARGE SCALE GENOMIC DNA]</scope>
    <source>
        <strain evidence="7 8">DSM 105466</strain>
    </source>
</reference>
<evidence type="ECO:0000259" key="6">
    <source>
        <dbReference type="Pfam" id="PF02668"/>
    </source>
</evidence>
<dbReference type="InterPro" id="IPR051178">
    <property type="entry name" value="TfdA_dioxygenase"/>
</dbReference>
<accession>A0A3E2HMZ4</accession>
<evidence type="ECO:0000256" key="3">
    <source>
        <dbReference type="ARBA" id="ARBA00022964"/>
    </source>
</evidence>
<evidence type="ECO:0000313" key="8">
    <source>
        <dbReference type="Proteomes" id="UP000258309"/>
    </source>
</evidence>
<dbReference type="OrthoDB" id="5818554at2759"/>
<dbReference type="GO" id="GO:0051213">
    <property type="term" value="F:dioxygenase activity"/>
    <property type="evidence" value="ECO:0007669"/>
    <property type="project" value="UniProtKB-KW"/>
</dbReference>
<evidence type="ECO:0000256" key="1">
    <source>
        <dbReference type="ARBA" id="ARBA00005896"/>
    </source>
</evidence>
<proteinExistence type="inferred from homology"/>
<feature type="non-terminal residue" evidence="7">
    <location>
        <position position="1"/>
    </location>
</feature>
<dbReference type="AlphaFoldDB" id="A0A3E2HMZ4"/>
<keyword evidence="2" id="KW-0479">Metal-binding</keyword>
<dbReference type="Gene3D" id="3.60.130.10">
    <property type="entry name" value="Clavaminate synthase-like"/>
    <property type="match status" value="1"/>
</dbReference>
<gene>
    <name evidence="7" type="ORF">B7463_g1532</name>
</gene>
<keyword evidence="5" id="KW-0408">Iron</keyword>
<dbReference type="Pfam" id="PF02668">
    <property type="entry name" value="TauD"/>
    <property type="match status" value="1"/>
</dbReference>
<keyword evidence="4" id="KW-0560">Oxidoreductase</keyword>
<dbReference type="PANTHER" id="PTHR43779:SF3">
    <property type="entry name" value="(3R)-3-[(CARBOXYMETHYL)AMINO]FATTY ACID OXYGENASE_DECARBOXYLASE"/>
    <property type="match status" value="1"/>
</dbReference>
<sequence length="343" mass="38382">MPSSTKLIIRPLHPTFIAEVEGVDWSKSIDQDTLTQIKDAIYRYGVLVFRNTNLDDERHIAFSRLFGELDDMSPHVKLGRKLRLLPELFDVSNLNENGEIITEADPARLALNNGNMLWHADLAFNSRRTGISILRGHKIPPKGTGGETSYLDARTAYEDLSPEWKAKIEPLVGNNSLIHNRKLGAPDFYEGIDPMDYGFSRHKIAVPHPESGRKTLYLTTYCHHFDGMTAEESKPIIDALFEHATQDKYVTTIQWENDGDLIMWDNTAVLHKANAGGAYLTKYVRDMRRTSVFDAGPYGHGENDPNAPFRQGINNLIVRSGKGSALDRDPTLEARAAAVAPSV</sequence>
<dbReference type="SUPFAM" id="SSF51197">
    <property type="entry name" value="Clavaminate synthase-like"/>
    <property type="match status" value="1"/>
</dbReference>
<dbReference type="EMBL" id="NCSJ02000016">
    <property type="protein sequence ID" value="RFU34759.1"/>
    <property type="molecule type" value="Genomic_DNA"/>
</dbReference>
<protein>
    <recommendedName>
        <fullName evidence="6">TauD/TfdA-like domain-containing protein</fullName>
    </recommendedName>
</protein>
<organism evidence="7 8">
    <name type="scientific">Scytalidium lignicola</name>
    <name type="common">Hyphomycete</name>
    <dbReference type="NCBI Taxonomy" id="5539"/>
    <lineage>
        <taxon>Eukaryota</taxon>
        <taxon>Fungi</taxon>
        <taxon>Dikarya</taxon>
        <taxon>Ascomycota</taxon>
        <taxon>Pezizomycotina</taxon>
        <taxon>Leotiomycetes</taxon>
        <taxon>Leotiomycetes incertae sedis</taxon>
        <taxon>Scytalidium</taxon>
    </lineage>
</organism>
<feature type="domain" description="TauD/TfdA-like" evidence="6">
    <location>
        <begin position="9"/>
        <end position="290"/>
    </location>
</feature>
<evidence type="ECO:0000313" key="7">
    <source>
        <dbReference type="EMBL" id="RFU34759.1"/>
    </source>
</evidence>
<evidence type="ECO:0000256" key="2">
    <source>
        <dbReference type="ARBA" id="ARBA00022723"/>
    </source>
</evidence>